<evidence type="ECO:0000256" key="1">
    <source>
        <dbReference type="SAM" id="MobiDB-lite"/>
    </source>
</evidence>
<keyword evidence="4" id="KW-1185">Reference proteome</keyword>
<reference evidence="2 3" key="1">
    <citation type="journal article" date="2010" name="Nature">
        <title>Genome sequencing and analysis of the model grass Brachypodium distachyon.</title>
        <authorList>
            <consortium name="International Brachypodium Initiative"/>
        </authorList>
    </citation>
    <scope>NUCLEOTIDE SEQUENCE [LARGE SCALE GENOMIC DNA]</scope>
    <source>
        <strain evidence="2">Bd21</strain>
        <strain evidence="3">cv. Bd21</strain>
    </source>
</reference>
<dbReference type="AlphaFoldDB" id="A0A2K2CZP6"/>
<dbReference type="EMBL" id="CM000882">
    <property type="protein sequence ID" value="PNT67502.1"/>
    <property type="molecule type" value="Genomic_DNA"/>
</dbReference>
<reference evidence="2" key="2">
    <citation type="submission" date="2017-06" db="EMBL/GenBank/DDBJ databases">
        <title>WGS assembly of Brachypodium distachyon.</title>
        <authorList>
            <consortium name="The International Brachypodium Initiative"/>
            <person name="Lucas S."/>
            <person name="Harmon-Smith M."/>
            <person name="Lail K."/>
            <person name="Tice H."/>
            <person name="Grimwood J."/>
            <person name="Bruce D."/>
            <person name="Barry K."/>
            <person name="Shu S."/>
            <person name="Lindquist E."/>
            <person name="Wang M."/>
            <person name="Pitluck S."/>
            <person name="Vogel J.P."/>
            <person name="Garvin D.F."/>
            <person name="Mockler T.C."/>
            <person name="Schmutz J."/>
            <person name="Rokhsar D."/>
            <person name="Bevan M.W."/>
        </authorList>
    </citation>
    <scope>NUCLEOTIDE SEQUENCE</scope>
    <source>
        <strain evidence="2">Bd21</strain>
    </source>
</reference>
<dbReference type="EnsemblPlants" id="PNT67502">
    <property type="protein sequence ID" value="PNT67502"/>
    <property type="gene ID" value="BRADI_3g28130v3"/>
</dbReference>
<evidence type="ECO:0000313" key="3">
    <source>
        <dbReference type="EnsemblPlants" id="PNT67502"/>
    </source>
</evidence>
<dbReference type="ExpressionAtlas" id="A0A2K2CZP6">
    <property type="expression patterns" value="baseline and differential"/>
</dbReference>
<reference evidence="3" key="3">
    <citation type="submission" date="2018-08" db="UniProtKB">
        <authorList>
            <consortium name="EnsemblPlants"/>
        </authorList>
    </citation>
    <scope>IDENTIFICATION</scope>
    <source>
        <strain evidence="3">cv. Bd21</strain>
    </source>
</reference>
<name>A0A2K2CZP6_BRADI</name>
<gene>
    <name evidence="3" type="primary">LOC100839830</name>
    <name evidence="2" type="ORF">BRADI_3g28130v3</name>
</gene>
<protein>
    <submittedName>
        <fullName evidence="2 3">Uncharacterized protein</fullName>
    </submittedName>
</protein>
<feature type="compositionally biased region" description="Low complexity" evidence="1">
    <location>
        <begin position="47"/>
        <end position="73"/>
    </location>
</feature>
<organism evidence="2">
    <name type="scientific">Brachypodium distachyon</name>
    <name type="common">Purple false brome</name>
    <name type="synonym">Trachynia distachya</name>
    <dbReference type="NCBI Taxonomy" id="15368"/>
    <lineage>
        <taxon>Eukaryota</taxon>
        <taxon>Viridiplantae</taxon>
        <taxon>Streptophyta</taxon>
        <taxon>Embryophyta</taxon>
        <taxon>Tracheophyta</taxon>
        <taxon>Spermatophyta</taxon>
        <taxon>Magnoliopsida</taxon>
        <taxon>Liliopsida</taxon>
        <taxon>Poales</taxon>
        <taxon>Poaceae</taxon>
        <taxon>BOP clade</taxon>
        <taxon>Pooideae</taxon>
        <taxon>Stipodae</taxon>
        <taxon>Brachypodieae</taxon>
        <taxon>Brachypodium</taxon>
    </lineage>
</organism>
<dbReference type="Gramene" id="PNT67502">
    <property type="protein sequence ID" value="PNT67502"/>
    <property type="gene ID" value="BRADI_3g28130v3"/>
</dbReference>
<proteinExistence type="predicted"/>
<dbReference type="GeneID" id="100839830"/>
<accession>A0A2K2CZP6</accession>
<dbReference type="RefSeq" id="XP_003571850.2">
    <property type="nucleotide sequence ID" value="XM_003571802.4"/>
</dbReference>
<dbReference type="OrthoDB" id="691402at2759"/>
<feature type="region of interest" description="Disordered" evidence="1">
    <location>
        <begin position="47"/>
        <end position="79"/>
    </location>
</feature>
<evidence type="ECO:0000313" key="4">
    <source>
        <dbReference type="Proteomes" id="UP000008810"/>
    </source>
</evidence>
<dbReference type="Proteomes" id="UP000008810">
    <property type="component" value="Chromosome 3"/>
</dbReference>
<sequence>MCSSLTGCKTTSSVFLPGEAMAEAPPLPTTPSDSSLAAAVPRSLPPTLILPPTSSSGSQAVRGGVSGRSAAGSKTGKARTGLAPLAVAEGGRHDRLVQAVRVVGRSVDAGVAGADILELAMAKGPMFSWLSYWPEEGYPKEDQPY</sequence>
<evidence type="ECO:0000313" key="2">
    <source>
        <dbReference type="EMBL" id="PNT67502.1"/>
    </source>
</evidence>